<dbReference type="GO" id="GO:0004519">
    <property type="term" value="F:endonuclease activity"/>
    <property type="evidence" value="ECO:0007669"/>
    <property type="project" value="UniProtKB-KW"/>
</dbReference>
<protein>
    <recommendedName>
        <fullName evidence="7">Reverse transcriptase RNase H-like domain-containing protein</fullName>
    </recommendedName>
</protein>
<dbReference type="GO" id="GO:0016787">
    <property type="term" value="F:hydrolase activity"/>
    <property type="evidence" value="ECO:0007669"/>
    <property type="project" value="UniProtKB-KW"/>
</dbReference>
<evidence type="ECO:0000256" key="2">
    <source>
        <dbReference type="ARBA" id="ARBA00022695"/>
    </source>
</evidence>
<dbReference type="EMBL" id="CP144750">
    <property type="protein sequence ID" value="WVZ83019.1"/>
    <property type="molecule type" value="Genomic_DNA"/>
</dbReference>
<evidence type="ECO:0000259" key="7">
    <source>
        <dbReference type="Pfam" id="PF17917"/>
    </source>
</evidence>
<reference evidence="8 9" key="1">
    <citation type="submission" date="2024-02" db="EMBL/GenBank/DDBJ databases">
        <title>High-quality chromosome-scale genome assembly of Pensacola bahiagrass (Paspalum notatum Flugge var. saurae).</title>
        <authorList>
            <person name="Vega J.M."/>
            <person name="Podio M."/>
            <person name="Orjuela J."/>
            <person name="Siena L.A."/>
            <person name="Pessino S.C."/>
            <person name="Combes M.C."/>
            <person name="Mariac C."/>
            <person name="Albertini E."/>
            <person name="Pupilli F."/>
            <person name="Ortiz J.P.A."/>
            <person name="Leblanc O."/>
        </authorList>
    </citation>
    <scope>NUCLEOTIDE SEQUENCE [LARGE SCALE GENOMIC DNA]</scope>
    <source>
        <strain evidence="8">R1</strain>
        <tissue evidence="8">Leaf</tissue>
    </source>
</reference>
<evidence type="ECO:0000313" key="8">
    <source>
        <dbReference type="EMBL" id="WVZ83019.1"/>
    </source>
</evidence>
<name>A0AAQ3U2J1_PASNO</name>
<dbReference type="InterPro" id="IPR041373">
    <property type="entry name" value="RT_RNaseH"/>
</dbReference>
<dbReference type="Pfam" id="PF17917">
    <property type="entry name" value="RT_RNaseH"/>
    <property type="match status" value="1"/>
</dbReference>
<keyword evidence="6" id="KW-0695">RNA-directed DNA polymerase</keyword>
<evidence type="ECO:0000256" key="4">
    <source>
        <dbReference type="ARBA" id="ARBA00022759"/>
    </source>
</evidence>
<proteinExistence type="predicted"/>
<keyword evidence="4" id="KW-0255">Endonuclease</keyword>
<accession>A0AAQ3U2J1</accession>
<keyword evidence="3" id="KW-0540">Nuclease</keyword>
<dbReference type="SUPFAM" id="SSF56672">
    <property type="entry name" value="DNA/RNA polymerases"/>
    <property type="match status" value="1"/>
</dbReference>
<dbReference type="Proteomes" id="UP001341281">
    <property type="component" value="Chromosome 06"/>
</dbReference>
<dbReference type="InterPro" id="IPR043502">
    <property type="entry name" value="DNA/RNA_pol_sf"/>
</dbReference>
<keyword evidence="9" id="KW-1185">Reference proteome</keyword>
<dbReference type="GO" id="GO:0003964">
    <property type="term" value="F:RNA-directed DNA polymerase activity"/>
    <property type="evidence" value="ECO:0007669"/>
    <property type="project" value="UniProtKB-KW"/>
</dbReference>
<evidence type="ECO:0000256" key="1">
    <source>
        <dbReference type="ARBA" id="ARBA00022679"/>
    </source>
</evidence>
<evidence type="ECO:0000256" key="5">
    <source>
        <dbReference type="ARBA" id="ARBA00022801"/>
    </source>
</evidence>
<dbReference type="AlphaFoldDB" id="A0AAQ3U2J1"/>
<keyword evidence="1" id="KW-0808">Transferase</keyword>
<gene>
    <name evidence="8" type="ORF">U9M48_030208</name>
</gene>
<evidence type="ECO:0000256" key="6">
    <source>
        <dbReference type="ARBA" id="ARBA00022918"/>
    </source>
</evidence>
<organism evidence="8 9">
    <name type="scientific">Paspalum notatum var. saurae</name>
    <dbReference type="NCBI Taxonomy" id="547442"/>
    <lineage>
        <taxon>Eukaryota</taxon>
        <taxon>Viridiplantae</taxon>
        <taxon>Streptophyta</taxon>
        <taxon>Embryophyta</taxon>
        <taxon>Tracheophyta</taxon>
        <taxon>Spermatophyta</taxon>
        <taxon>Magnoliopsida</taxon>
        <taxon>Liliopsida</taxon>
        <taxon>Poales</taxon>
        <taxon>Poaceae</taxon>
        <taxon>PACMAD clade</taxon>
        <taxon>Panicoideae</taxon>
        <taxon>Andropogonodae</taxon>
        <taxon>Paspaleae</taxon>
        <taxon>Paspalinae</taxon>
        <taxon>Paspalum</taxon>
    </lineage>
</organism>
<keyword evidence="5" id="KW-0378">Hydrolase</keyword>
<sequence length="142" mass="15834">MAIILAVDKWRAYLQHQAFTIRTDHRSLLHLTEQRVATKLQHKALLKLMDLYSFSDSLLAISMVVPDRSVKDNYEEDDEASKLLQELKDSNNAIGDFTLKDGLIKFQGKVWLGNNALAQNHVLQAVHSSGVGGHSGSQPPIT</sequence>
<keyword evidence="2" id="KW-0548">Nucleotidyltransferase</keyword>
<evidence type="ECO:0000256" key="3">
    <source>
        <dbReference type="ARBA" id="ARBA00022722"/>
    </source>
</evidence>
<evidence type="ECO:0000313" key="9">
    <source>
        <dbReference type="Proteomes" id="UP001341281"/>
    </source>
</evidence>
<feature type="domain" description="Reverse transcriptase RNase H-like" evidence="7">
    <location>
        <begin position="1"/>
        <end position="48"/>
    </location>
</feature>